<sequence length="293" mass="31505">MSVREITTSNDFASLKNNSALLIVDFFATWCGPCKVIAPRFAQLAARPENKGAVFIKVDVDKVRDVAQSCGVTAMPTFQCFHKGKKVDELKGADPSRLDAMIKKQVAKYGAAEGASGDASGSGSGSGSTGSLNGNIDVKQLEMSNATESSAVRALFDPNSKTVVTSDSDEQLMLYIPFQESCKVHSLVVRVNPEKRQHAPSTLKLFVNQPNILSFDDAGSLPATQEITDVQYNEKGEATIALRYVKFQKCISLVVFIEANCGEEEATMLRSIEVLGEVGANNASGPIKKVEDD</sequence>
<keyword evidence="1" id="KW-1015">Disulfide bond</keyword>
<dbReference type="EMBL" id="MCFI01000001">
    <property type="protein sequence ID" value="ORY87570.1"/>
    <property type="molecule type" value="Genomic_DNA"/>
</dbReference>
<feature type="domain" description="PITH" evidence="4">
    <location>
        <begin position="121"/>
        <end position="293"/>
    </location>
</feature>
<protein>
    <submittedName>
        <fullName evidence="5">Thioredoxin-like I protein Txl1</fullName>
    </submittedName>
</protein>
<dbReference type="GO" id="GO:0005737">
    <property type="term" value="C:cytoplasm"/>
    <property type="evidence" value="ECO:0007669"/>
    <property type="project" value="UniProtKB-ARBA"/>
</dbReference>
<dbReference type="STRING" id="56484.A0A1Y2FU81"/>
<accession>A0A1Y2FU81</accession>
<dbReference type="InterPro" id="IPR010400">
    <property type="entry name" value="PITH_dom"/>
</dbReference>
<evidence type="ECO:0000259" key="4">
    <source>
        <dbReference type="PROSITE" id="PS51532"/>
    </source>
</evidence>
<feature type="region of interest" description="Disordered" evidence="2">
    <location>
        <begin position="113"/>
        <end position="135"/>
    </location>
</feature>
<dbReference type="Proteomes" id="UP000193685">
    <property type="component" value="Unassembled WGS sequence"/>
</dbReference>
<dbReference type="RefSeq" id="XP_040728065.1">
    <property type="nucleotide sequence ID" value="XM_040868240.1"/>
</dbReference>
<dbReference type="Gene3D" id="2.60.120.470">
    <property type="entry name" value="PITH domain"/>
    <property type="match status" value="1"/>
</dbReference>
<evidence type="ECO:0000256" key="1">
    <source>
        <dbReference type="ARBA" id="ARBA00023157"/>
    </source>
</evidence>
<dbReference type="PROSITE" id="PS00194">
    <property type="entry name" value="THIOREDOXIN_1"/>
    <property type="match status" value="1"/>
</dbReference>
<dbReference type="InterPro" id="IPR017937">
    <property type="entry name" value="Thioredoxin_CS"/>
</dbReference>
<dbReference type="PRINTS" id="PR00421">
    <property type="entry name" value="THIOREDOXIN"/>
</dbReference>
<evidence type="ECO:0000259" key="3">
    <source>
        <dbReference type="PROSITE" id="PS51352"/>
    </source>
</evidence>
<dbReference type="Pfam" id="PF06201">
    <property type="entry name" value="PITH"/>
    <property type="match status" value="1"/>
</dbReference>
<proteinExistence type="predicted"/>
<dbReference type="FunFam" id="3.40.30.10:FF:000245">
    <property type="entry name" value="Thioredoxin"/>
    <property type="match status" value="1"/>
</dbReference>
<dbReference type="InterPro" id="IPR036249">
    <property type="entry name" value="Thioredoxin-like_sf"/>
</dbReference>
<evidence type="ECO:0000313" key="6">
    <source>
        <dbReference type="Proteomes" id="UP000193685"/>
    </source>
</evidence>
<dbReference type="CDD" id="cd02947">
    <property type="entry name" value="TRX_family"/>
    <property type="match status" value="1"/>
</dbReference>
<dbReference type="SUPFAM" id="SSF52833">
    <property type="entry name" value="Thioredoxin-like"/>
    <property type="match status" value="1"/>
</dbReference>
<dbReference type="AlphaFoldDB" id="A0A1Y2FU81"/>
<dbReference type="PROSITE" id="PS51532">
    <property type="entry name" value="PITH"/>
    <property type="match status" value="1"/>
</dbReference>
<dbReference type="OMA" id="PIFEMFP"/>
<dbReference type="InterPro" id="IPR013766">
    <property type="entry name" value="Thioredoxin_domain"/>
</dbReference>
<dbReference type="InterPro" id="IPR037047">
    <property type="entry name" value="PITH_dom_sf"/>
</dbReference>
<dbReference type="SUPFAM" id="SSF49785">
    <property type="entry name" value="Galactose-binding domain-like"/>
    <property type="match status" value="1"/>
</dbReference>
<dbReference type="Pfam" id="PF00085">
    <property type="entry name" value="Thioredoxin"/>
    <property type="match status" value="1"/>
</dbReference>
<comment type="caution">
    <text evidence="5">The sequence shown here is derived from an EMBL/GenBank/DDBJ whole genome shotgun (WGS) entry which is preliminary data.</text>
</comment>
<feature type="domain" description="Thioredoxin" evidence="3">
    <location>
        <begin position="1"/>
        <end position="107"/>
    </location>
</feature>
<dbReference type="Gene3D" id="3.40.30.10">
    <property type="entry name" value="Glutaredoxin"/>
    <property type="match status" value="1"/>
</dbReference>
<keyword evidence="6" id="KW-1185">Reference proteome</keyword>
<reference evidence="5 6" key="1">
    <citation type="submission" date="2016-07" db="EMBL/GenBank/DDBJ databases">
        <title>Pervasive Adenine N6-methylation of Active Genes in Fungi.</title>
        <authorList>
            <consortium name="DOE Joint Genome Institute"/>
            <person name="Mondo S.J."/>
            <person name="Dannebaum R.O."/>
            <person name="Kuo R.C."/>
            <person name="Labutti K."/>
            <person name="Haridas S."/>
            <person name="Kuo A."/>
            <person name="Salamov A."/>
            <person name="Ahrendt S.R."/>
            <person name="Lipzen A."/>
            <person name="Sullivan W."/>
            <person name="Andreopoulos W.B."/>
            <person name="Clum A."/>
            <person name="Lindquist E."/>
            <person name="Daum C."/>
            <person name="Ramamoorthy G.K."/>
            <person name="Gryganskyi A."/>
            <person name="Culley D."/>
            <person name="Magnuson J.K."/>
            <person name="James T.Y."/>
            <person name="O'Malley M.A."/>
            <person name="Stajich J.E."/>
            <person name="Spatafora J.W."/>
            <person name="Visel A."/>
            <person name="Grigoriev I.V."/>
        </authorList>
    </citation>
    <scope>NUCLEOTIDE SEQUENCE [LARGE SCALE GENOMIC DNA]</scope>
    <source>
        <strain evidence="5 6">12-1054</strain>
    </source>
</reference>
<dbReference type="PROSITE" id="PS51352">
    <property type="entry name" value="THIOREDOXIN_2"/>
    <property type="match status" value="1"/>
</dbReference>
<organism evidence="5 6">
    <name type="scientific">Protomyces lactucae-debilis</name>
    <dbReference type="NCBI Taxonomy" id="2754530"/>
    <lineage>
        <taxon>Eukaryota</taxon>
        <taxon>Fungi</taxon>
        <taxon>Dikarya</taxon>
        <taxon>Ascomycota</taxon>
        <taxon>Taphrinomycotina</taxon>
        <taxon>Taphrinomycetes</taxon>
        <taxon>Taphrinales</taxon>
        <taxon>Protomycetaceae</taxon>
        <taxon>Protomyces</taxon>
    </lineage>
</organism>
<gene>
    <name evidence="5" type="ORF">BCR37DRAFT_363165</name>
</gene>
<dbReference type="OrthoDB" id="2121326at2759"/>
<name>A0A1Y2FU81_PROLT</name>
<evidence type="ECO:0000313" key="5">
    <source>
        <dbReference type="EMBL" id="ORY87570.1"/>
    </source>
</evidence>
<dbReference type="InterPro" id="IPR008979">
    <property type="entry name" value="Galactose-bd-like_sf"/>
</dbReference>
<dbReference type="PANTHER" id="PTHR46115">
    <property type="entry name" value="THIOREDOXIN-LIKE PROTEIN 1"/>
    <property type="match status" value="1"/>
</dbReference>
<dbReference type="GeneID" id="63784839"/>
<evidence type="ECO:0000256" key="2">
    <source>
        <dbReference type="SAM" id="MobiDB-lite"/>
    </source>
</evidence>